<dbReference type="Gene3D" id="3.40.50.300">
    <property type="entry name" value="P-loop containing nucleotide triphosphate hydrolases"/>
    <property type="match status" value="2"/>
</dbReference>
<feature type="domain" description="Dynein heavy chain hydrolytic ATP-binding dynein motor region" evidence="2">
    <location>
        <begin position="1"/>
        <end position="315"/>
    </location>
</feature>
<organism evidence="3">
    <name type="scientific">Tetrahymena thermophila</name>
    <dbReference type="NCBI Taxonomy" id="5911"/>
    <lineage>
        <taxon>Eukaryota</taxon>
        <taxon>Sar</taxon>
        <taxon>Alveolata</taxon>
        <taxon>Ciliophora</taxon>
        <taxon>Intramacronucleata</taxon>
        <taxon>Oligohymenophorea</taxon>
        <taxon>Hymenostomatida</taxon>
        <taxon>Tetrahymenina</taxon>
        <taxon>Tetrahymenidae</taxon>
        <taxon>Tetrahymena</taxon>
    </lineage>
</organism>
<dbReference type="InterPro" id="IPR043157">
    <property type="entry name" value="Dynein_AAA1S"/>
</dbReference>
<proteinExistence type="inferred from homology"/>
<dbReference type="GO" id="GO:0045505">
    <property type="term" value="F:dynein intermediate chain binding"/>
    <property type="evidence" value="ECO:0007669"/>
    <property type="project" value="InterPro"/>
</dbReference>
<evidence type="ECO:0000256" key="1">
    <source>
        <dbReference type="ARBA" id="ARBA00008887"/>
    </source>
</evidence>
<dbReference type="Gene3D" id="1.10.8.710">
    <property type="match status" value="1"/>
</dbReference>
<dbReference type="SUPFAM" id="SSF52540">
    <property type="entry name" value="P-loop containing nucleoside triphosphate hydrolases"/>
    <property type="match status" value="2"/>
</dbReference>
<evidence type="ECO:0000259" key="2">
    <source>
        <dbReference type="Pfam" id="PF12774"/>
    </source>
</evidence>
<dbReference type="FunFam" id="3.40.50.300:FF:000063">
    <property type="entry name" value="dynein heavy chain 6, axonemal"/>
    <property type="match status" value="1"/>
</dbReference>
<reference evidence="3" key="1">
    <citation type="submission" date="1999-05" db="EMBL/GenBank/DDBJ databases">
        <title>The dynein heavy chain gene family in Tetrahymena thermophila.</title>
        <authorList>
            <person name="Xu W."/>
            <person name="Royalty M.P."/>
            <person name="Angus S.P."/>
            <person name="Zimmerman J.R."/>
            <person name="Pennock D.G."/>
        </authorList>
    </citation>
    <scope>NUCLEOTIDE SEQUENCE</scope>
</reference>
<dbReference type="GO" id="GO:0005524">
    <property type="term" value="F:ATP binding"/>
    <property type="evidence" value="ECO:0007669"/>
    <property type="project" value="InterPro"/>
</dbReference>
<evidence type="ECO:0000313" key="3">
    <source>
        <dbReference type="EMBL" id="AAD41522.1"/>
    </source>
</evidence>
<dbReference type="InterPro" id="IPR035699">
    <property type="entry name" value="AAA_6"/>
</dbReference>
<dbReference type="Pfam" id="PF12774">
    <property type="entry name" value="AAA_6"/>
    <property type="match status" value="1"/>
</dbReference>
<dbReference type="PANTHER" id="PTHR45703">
    <property type="entry name" value="DYNEIN HEAVY CHAIN"/>
    <property type="match status" value="1"/>
</dbReference>
<protein>
    <submittedName>
        <fullName evidence="3">Dynein heavy chain</fullName>
    </submittedName>
</protein>
<dbReference type="GO" id="GO:0051959">
    <property type="term" value="F:dynein light intermediate chain binding"/>
    <property type="evidence" value="ECO:0007669"/>
    <property type="project" value="InterPro"/>
</dbReference>
<comment type="similarity">
    <text evidence="1">Belongs to the dynein heavy chain family.</text>
</comment>
<feature type="non-terminal residue" evidence="3">
    <location>
        <position position="1"/>
    </location>
</feature>
<sequence>LVITPLTDRCYRTLMGAFHLSYGGAPEGPAGTGKTETVKDLAKALAVQIVVFNCSDGLNYLSMRKFFKGIASSGAWCCFDEFNRIDLEVLSVIAQQVLTIQTAIKEKRRDFIFDGESLSLIPSCAINITMNPGYAGRSELPDNLKALFRPCAMMVPDYALIAEIYLYSVGFQDARNLARKIVASLRLSSEQLSSQDHYDFGMRALKAILTAAGNLKRTMKEIEDIVCLRALMDVNIPKFTYNDVPLFLSITNDLFPGVKLPEIDYGKLENALKMACFSSKLQPEKNFINKCIQLFDTINVRHGLMVVGDAFSGKSSITSCLQKAISSLKGIESYVNVASYKLNPKSITSDQLYGKLDPDTKSWSDGVIAIIMRLCAQDSDLAERKWIIFDGPVDAVWIENMNTVLDDNKKLCLTSGEIIKMSNWMTMMFE</sequence>
<dbReference type="GO" id="GO:0030286">
    <property type="term" value="C:dynein complex"/>
    <property type="evidence" value="ECO:0007669"/>
    <property type="project" value="InterPro"/>
</dbReference>
<dbReference type="EMBL" id="AF153704">
    <property type="protein sequence ID" value="AAD41522.1"/>
    <property type="molecule type" value="Genomic_DNA"/>
</dbReference>
<dbReference type="PANTHER" id="PTHR45703:SF36">
    <property type="entry name" value="DYNEIN HEAVY CHAIN, CYTOPLASMIC"/>
    <property type="match status" value="1"/>
</dbReference>
<name>Q9Y0G3_TETTH</name>
<feature type="non-terminal residue" evidence="3">
    <location>
        <position position="430"/>
    </location>
</feature>
<dbReference type="FunFam" id="1.10.8.710:FF:000004">
    <property type="entry name" value="Dynein axonemal heavy chain 6"/>
    <property type="match status" value="1"/>
</dbReference>
<dbReference type="InterPro" id="IPR027417">
    <property type="entry name" value="P-loop_NTPase"/>
</dbReference>
<dbReference type="GO" id="GO:0007018">
    <property type="term" value="P:microtubule-based movement"/>
    <property type="evidence" value="ECO:0007669"/>
    <property type="project" value="InterPro"/>
</dbReference>
<gene>
    <name evidence="3" type="primary">DYH8</name>
</gene>
<accession>Q9Y0G3</accession>
<dbReference type="InterPro" id="IPR026983">
    <property type="entry name" value="DHC"/>
</dbReference>
<dbReference type="AlphaFoldDB" id="Q9Y0G3"/>